<dbReference type="InterPro" id="IPR029068">
    <property type="entry name" value="Glyas_Bleomycin-R_OHBP_Dase"/>
</dbReference>
<evidence type="ECO:0000313" key="3">
    <source>
        <dbReference type="Proteomes" id="UP000624325"/>
    </source>
</evidence>
<protein>
    <submittedName>
        <fullName evidence="2">Glyoxalase</fullName>
    </submittedName>
</protein>
<gene>
    <name evidence="2" type="ORF">Air01nite_38620</name>
</gene>
<accession>A0ABQ4C4R1</accession>
<comment type="caution">
    <text evidence="2">The sequence shown here is derived from an EMBL/GenBank/DDBJ whole genome shotgun (WGS) entry which is preliminary data.</text>
</comment>
<dbReference type="EMBL" id="BONC01000026">
    <property type="protein sequence ID" value="GIF57767.1"/>
    <property type="molecule type" value="Genomic_DNA"/>
</dbReference>
<dbReference type="InterPro" id="IPR041581">
    <property type="entry name" value="Glyoxalase_6"/>
</dbReference>
<name>A0ABQ4C4R1_9ACTN</name>
<organism evidence="2 3">
    <name type="scientific">Asanoa iriomotensis</name>
    <dbReference type="NCBI Taxonomy" id="234613"/>
    <lineage>
        <taxon>Bacteria</taxon>
        <taxon>Bacillati</taxon>
        <taxon>Actinomycetota</taxon>
        <taxon>Actinomycetes</taxon>
        <taxon>Micromonosporales</taxon>
        <taxon>Micromonosporaceae</taxon>
        <taxon>Asanoa</taxon>
    </lineage>
</organism>
<evidence type="ECO:0000259" key="1">
    <source>
        <dbReference type="Pfam" id="PF18029"/>
    </source>
</evidence>
<proteinExistence type="predicted"/>
<dbReference type="Proteomes" id="UP000624325">
    <property type="component" value="Unassembled WGS sequence"/>
</dbReference>
<feature type="domain" description="Glyoxalase-like" evidence="1">
    <location>
        <begin position="20"/>
        <end position="130"/>
    </location>
</feature>
<evidence type="ECO:0000313" key="2">
    <source>
        <dbReference type="EMBL" id="GIF57767.1"/>
    </source>
</evidence>
<dbReference type="PANTHER" id="PTHR35908:SF1">
    <property type="entry name" value="CONSERVED PROTEIN"/>
    <property type="match status" value="1"/>
</dbReference>
<reference evidence="2 3" key="1">
    <citation type="submission" date="2021-01" db="EMBL/GenBank/DDBJ databases">
        <title>Whole genome shotgun sequence of Asanoa iriomotensis NBRC 100142.</title>
        <authorList>
            <person name="Komaki H."/>
            <person name="Tamura T."/>
        </authorList>
    </citation>
    <scope>NUCLEOTIDE SEQUENCE [LARGE SCALE GENOMIC DNA]</scope>
    <source>
        <strain evidence="2 3">NBRC 100142</strain>
    </source>
</reference>
<dbReference type="SUPFAM" id="SSF54593">
    <property type="entry name" value="Glyoxalase/Bleomycin resistance protein/Dihydroxybiphenyl dioxygenase"/>
    <property type="match status" value="1"/>
</dbReference>
<dbReference type="PANTHER" id="PTHR35908">
    <property type="entry name" value="HYPOTHETICAL FUSION PROTEIN"/>
    <property type="match status" value="1"/>
</dbReference>
<dbReference type="Gene3D" id="3.10.180.10">
    <property type="entry name" value="2,3-Dihydroxybiphenyl 1,2-Dioxygenase, domain 1"/>
    <property type="match status" value="1"/>
</dbReference>
<keyword evidence="3" id="KW-1185">Reference proteome</keyword>
<dbReference type="Pfam" id="PF18029">
    <property type="entry name" value="Glyoxalase_6"/>
    <property type="match status" value="1"/>
</dbReference>
<dbReference type="CDD" id="cd06587">
    <property type="entry name" value="VOC"/>
    <property type="match status" value="1"/>
</dbReference>
<sequence length="140" mass="15029">MIHVAGAGTVAAMANLIHHLNVDSHDPYALAGWWAQVLGYARSEEDFPGDPEALLIAPDGAGPGVLFCRVPDDKVVKNRVHFDLQPADHTRDEEVERLLGIGATLVGDHRRPDGTGWVTLADPEGNEFCVERSAAERAAG</sequence>